<accession>A0ABV8RWM5</accession>
<dbReference type="GO" id="GO:0051116">
    <property type="term" value="F:cobaltochelatase activity"/>
    <property type="evidence" value="ECO:0007669"/>
    <property type="project" value="UniProtKB-EC"/>
</dbReference>
<dbReference type="EC" id="6.6.1.2" evidence="4"/>
<feature type="region of interest" description="Disordered" evidence="1">
    <location>
        <begin position="1461"/>
        <end position="1490"/>
    </location>
</feature>
<dbReference type="InterPro" id="IPR003672">
    <property type="entry name" value="CobN/Mg_chltase"/>
</dbReference>
<dbReference type="PANTHER" id="PTHR44119">
    <property type="entry name" value="MAGNESIUM-CHELATASE SUBUNIT CHLH, CHLOROPLASTIC"/>
    <property type="match status" value="1"/>
</dbReference>
<keyword evidence="2" id="KW-1133">Transmembrane helix</keyword>
<reference evidence="5" key="1">
    <citation type="journal article" date="2019" name="Int. J. Syst. Evol. Microbiol.">
        <title>The Global Catalogue of Microorganisms (GCM) 10K type strain sequencing project: providing services to taxonomists for standard genome sequencing and annotation.</title>
        <authorList>
            <consortium name="The Broad Institute Genomics Platform"/>
            <consortium name="The Broad Institute Genome Sequencing Center for Infectious Disease"/>
            <person name="Wu L."/>
            <person name="Ma J."/>
        </authorList>
    </citation>
    <scope>NUCLEOTIDE SEQUENCE [LARGE SCALE GENOMIC DNA]</scope>
    <source>
        <strain evidence="5">CGMCC 1.19029</strain>
    </source>
</reference>
<organism evidence="4 5">
    <name type="scientific">Castellaniella hirudinis</name>
    <dbReference type="NCBI Taxonomy" id="1144617"/>
    <lineage>
        <taxon>Bacteria</taxon>
        <taxon>Pseudomonadati</taxon>
        <taxon>Pseudomonadota</taxon>
        <taxon>Betaproteobacteria</taxon>
        <taxon>Burkholderiales</taxon>
        <taxon>Alcaligenaceae</taxon>
        <taxon>Castellaniella</taxon>
    </lineage>
</organism>
<feature type="transmembrane region" description="Helical" evidence="2">
    <location>
        <begin position="1496"/>
        <end position="1517"/>
    </location>
</feature>
<dbReference type="Proteomes" id="UP001595756">
    <property type="component" value="Unassembled WGS sequence"/>
</dbReference>
<evidence type="ECO:0000313" key="5">
    <source>
        <dbReference type="Proteomes" id="UP001595756"/>
    </source>
</evidence>
<feature type="domain" description="CobN/magnesium chelatase" evidence="3">
    <location>
        <begin position="853"/>
        <end position="1392"/>
    </location>
</feature>
<proteinExistence type="predicted"/>
<keyword evidence="5" id="KW-1185">Reference proteome</keyword>
<evidence type="ECO:0000256" key="2">
    <source>
        <dbReference type="SAM" id="Phobius"/>
    </source>
</evidence>
<evidence type="ECO:0000256" key="1">
    <source>
        <dbReference type="SAM" id="MobiDB-lite"/>
    </source>
</evidence>
<feature type="domain" description="CobN/magnesium chelatase" evidence="3">
    <location>
        <begin position="74"/>
        <end position="721"/>
    </location>
</feature>
<gene>
    <name evidence="4" type="ORF">ACFO0J_04310</name>
</gene>
<dbReference type="EMBL" id="JBHSDY010000002">
    <property type="protein sequence ID" value="MFC4297262.1"/>
    <property type="molecule type" value="Genomic_DNA"/>
</dbReference>
<comment type="caution">
    <text evidence="4">The sequence shown here is derived from an EMBL/GenBank/DDBJ whole genome shotgun (WGS) entry which is preliminary data.</text>
</comment>
<dbReference type="RefSeq" id="WP_376811816.1">
    <property type="nucleotide sequence ID" value="NZ_JBHSDY010000002.1"/>
</dbReference>
<sequence length="1528" mass="166007">MLIGVQALKTEQLDSIGDYDLALVFGRGLKLDEAQLARLQAMAAAGTPVYVDGATDPRHDVTNLKGVDLDAVSGYLRNGGRRNYAQLLNYARRAFDGKRFFSSDVHAAEEMPRDVFFGLDEEAVFTDFAAFQAWRRQQPGWEEGRPRLALLTSVPGPFNANREHVDAVIRAFEAKGFNVVPISAVGRRLALLRQVDPAAVVYMPHGRLTMGQADEAQAWLAARNIPLFAPLTIFDEQSDWEGDQRSYDGGLLTMSVTLPELDGAIAPMVIAAQARDATGLKVFRALPERLARFASLVQRTVALKHTANADKKLAIYYYKGPGQSALTAGDLEVVPSLYALLTHLKAQGYRVEGLPDTVQGFAQLLQQRGPNIGPYAKGDFAAFARDAHPALVSAGQLNKWCGAGIPQPLCDQVVKQFGPAPGSYLRIDDKVAVARVPLGNIVLLPQPLPGIGEDTFKLVHGTNLAPPWPYVASYLWTRKVFQADAVMHFGTHGSLEFTPWKQVGLSDHDWPDALIGETPHVYLYTMGNVGEAIIAKRRSYTTIVSHLTPPFREGGAQADAKQLGDRLQAWGSTESPALKAEYARDIQRQAVALKLNEDLDLSAEAVWGPDQLHQLADHMETLEHAKITAGLYTLGTPYSAQDLRGSARLMGRDALIQALAELDVARGTVARTQLDSPAWLAEHYRGRADALITEASAVGADPRQVLARVVSDAELQRAQAWERTQQQPSDEDLIKGFIALGAARSSDGALPPGQATPDNSAFLDHVVRAASDPEKRDFLQSLRSDQKFKQAVRTLDPQALEKARSVARAIPAMAKGLDIAADKDVRALLLAMQAEPVRVTVLDLLDDPAVLARAQEQAEQKRQALAERARTELPELERMSGQADDQQVAALDEAQLRDTLESVRFWAEAPALPGDLGARLAAAQPGLERLQRALEREALRREDRERAFAQAVLSLRDRLLAIPNYRKLLAASPAHELSALGNALAGGFTPPSSGGDPIANPAALPTGRNLFSIDAEKTPSEQAWRVGARLADQLLAEHRAAHEGAWPRKVAFTLWAGDFIQTEGVALAQILYLLGVEPVRDPFGRIASLRLTPKSELGRPRIDVVVQTSGQLRDLAASRLYLINQAVALAAGARDEDNTVAQGVRAVERELKDQGLSPLDARRFASVRVFGGVNGNYGTGIMGMVEAGDRWQDDSQVAGTYLNNMGAAYGEGDLWGAFQPGVFAAALAGTDLVVQPLQSNTWGPISLDHVYEFMGGLNLAVREVTGKDPAAYFSDLRNPSRPTMREAGAAIAVEARSTLLNPAYIEAMTQGGASSAETFAETFRNVYGWNVMKPSVIRPALWDALYETYVQDAQNLGLRAFFEKTSPYALQEMTAVMLETARKGYWQPGEQVLQSVADLHAELVARFGASGTEFVNDNQALRTFIAQRLDAAQRRPYEDRLQQANEGTLIDIDKGMVLSKAGGAAEPSRSGSDPGQQPRPTPETNRTGAPSSWRALAIPASAVLGLLLMLAAVIAWVRWRHADGGRRA</sequence>
<name>A0ABV8RWM5_9BURK</name>
<keyword evidence="2" id="KW-0812">Transmembrane</keyword>
<protein>
    <submittedName>
        <fullName evidence="4">Cobaltochelatase subunit CobN</fullName>
        <ecNumber evidence="4">6.6.1.2</ecNumber>
    </submittedName>
</protein>
<evidence type="ECO:0000259" key="3">
    <source>
        <dbReference type="Pfam" id="PF02514"/>
    </source>
</evidence>
<keyword evidence="2" id="KW-0472">Membrane</keyword>
<dbReference type="Pfam" id="PF02514">
    <property type="entry name" value="CobN-Mg_chel"/>
    <property type="match status" value="2"/>
</dbReference>
<dbReference type="PANTHER" id="PTHR44119:SF1">
    <property type="entry name" value="MAGNESIUM-CHELATASE SUBUNIT CHLH, CHLOROPLASTIC"/>
    <property type="match status" value="1"/>
</dbReference>
<keyword evidence="4" id="KW-0436">Ligase</keyword>
<evidence type="ECO:0000313" key="4">
    <source>
        <dbReference type="EMBL" id="MFC4297262.1"/>
    </source>
</evidence>